<sequence length="142" mass="16210">MEFVFLVGKVDMIFFEDDSDNLNETPKFDGNGHDFVEEKLFFGRNDFVIEVISHSKSPRMYEEVVGDVVVKKNCGDKSEVRGDHTLLLTTDDTDDELVVDIFQDFHAGVFIDNMDLSVEVLNIVHQKLVPTSGDDYIQIVFK</sequence>
<evidence type="ECO:0000313" key="1">
    <source>
        <dbReference type="EMBL" id="KAK9125033.1"/>
    </source>
</evidence>
<organism evidence="1 2">
    <name type="scientific">Stephania cephalantha</name>
    <dbReference type="NCBI Taxonomy" id="152367"/>
    <lineage>
        <taxon>Eukaryota</taxon>
        <taxon>Viridiplantae</taxon>
        <taxon>Streptophyta</taxon>
        <taxon>Embryophyta</taxon>
        <taxon>Tracheophyta</taxon>
        <taxon>Spermatophyta</taxon>
        <taxon>Magnoliopsida</taxon>
        <taxon>Ranunculales</taxon>
        <taxon>Menispermaceae</taxon>
        <taxon>Menispermoideae</taxon>
        <taxon>Cissampelideae</taxon>
        <taxon>Stephania</taxon>
    </lineage>
</organism>
<gene>
    <name evidence="1" type="ORF">Scep_013879</name>
</gene>
<evidence type="ECO:0000313" key="2">
    <source>
        <dbReference type="Proteomes" id="UP001419268"/>
    </source>
</evidence>
<reference evidence="1 2" key="1">
    <citation type="submission" date="2024-01" db="EMBL/GenBank/DDBJ databases">
        <title>Genome assemblies of Stephania.</title>
        <authorList>
            <person name="Yang L."/>
        </authorList>
    </citation>
    <scope>NUCLEOTIDE SEQUENCE [LARGE SCALE GENOMIC DNA]</scope>
    <source>
        <strain evidence="1">JXDWG</strain>
        <tissue evidence="1">Leaf</tissue>
    </source>
</reference>
<keyword evidence="2" id="KW-1185">Reference proteome</keyword>
<dbReference type="Proteomes" id="UP001419268">
    <property type="component" value="Unassembled WGS sequence"/>
</dbReference>
<dbReference type="AlphaFoldDB" id="A0AAP0NZU1"/>
<comment type="caution">
    <text evidence="1">The sequence shown here is derived from an EMBL/GenBank/DDBJ whole genome shotgun (WGS) entry which is preliminary data.</text>
</comment>
<dbReference type="EMBL" id="JBBNAG010000006">
    <property type="protein sequence ID" value="KAK9125033.1"/>
    <property type="molecule type" value="Genomic_DNA"/>
</dbReference>
<name>A0AAP0NZU1_9MAGN</name>
<protein>
    <submittedName>
        <fullName evidence="1">Uncharacterized protein</fullName>
    </submittedName>
</protein>
<proteinExistence type="predicted"/>
<accession>A0AAP0NZU1</accession>